<dbReference type="EMBL" id="VUJV01000006">
    <property type="protein sequence ID" value="KAA1416906.1"/>
    <property type="molecule type" value="Genomic_DNA"/>
</dbReference>
<evidence type="ECO:0000313" key="4">
    <source>
        <dbReference type="Proteomes" id="UP000325003"/>
    </source>
</evidence>
<keyword evidence="2" id="KW-0408">Iron</keyword>
<gene>
    <name evidence="3" type="ORF">F0U44_17110</name>
</gene>
<dbReference type="RefSeq" id="WP_149729576.1">
    <property type="nucleotide sequence ID" value="NZ_VUJV01000006.1"/>
</dbReference>
<organism evidence="3 4">
    <name type="scientific">Nocardioides humilatus</name>
    <dbReference type="NCBI Taxonomy" id="2607660"/>
    <lineage>
        <taxon>Bacteria</taxon>
        <taxon>Bacillati</taxon>
        <taxon>Actinomycetota</taxon>
        <taxon>Actinomycetes</taxon>
        <taxon>Propionibacteriales</taxon>
        <taxon>Nocardioidaceae</taxon>
        <taxon>Nocardioides</taxon>
    </lineage>
</organism>
<accession>A0A5B1L8Z7</accession>
<dbReference type="PANTHER" id="PTHR46696:SF4">
    <property type="entry name" value="BIOTIN BIOSYNTHESIS CYTOCHROME P450"/>
    <property type="match status" value="1"/>
</dbReference>
<comment type="caution">
    <text evidence="3">The sequence shown here is derived from an EMBL/GenBank/DDBJ whole genome shotgun (WGS) entry which is preliminary data.</text>
</comment>
<dbReference type="InterPro" id="IPR036396">
    <property type="entry name" value="Cyt_P450_sf"/>
</dbReference>
<dbReference type="PANTHER" id="PTHR46696">
    <property type="entry name" value="P450, PUTATIVE (EUROFUNG)-RELATED"/>
    <property type="match status" value="1"/>
</dbReference>
<name>A0A5B1L8Z7_9ACTN</name>
<keyword evidence="2" id="KW-0479">Metal-binding</keyword>
<dbReference type="GO" id="GO:0008395">
    <property type="term" value="F:steroid hydroxylase activity"/>
    <property type="evidence" value="ECO:0007669"/>
    <property type="project" value="TreeGrafter"/>
</dbReference>
<dbReference type="Pfam" id="PF00067">
    <property type="entry name" value="p450"/>
    <property type="match status" value="1"/>
</dbReference>
<dbReference type="PROSITE" id="PS00086">
    <property type="entry name" value="CYTOCHROME_P450"/>
    <property type="match status" value="1"/>
</dbReference>
<dbReference type="SUPFAM" id="SSF48264">
    <property type="entry name" value="Cytochrome P450"/>
    <property type="match status" value="1"/>
</dbReference>
<dbReference type="GO" id="GO:0005506">
    <property type="term" value="F:iron ion binding"/>
    <property type="evidence" value="ECO:0007669"/>
    <property type="project" value="InterPro"/>
</dbReference>
<dbReference type="Gene3D" id="1.10.630.10">
    <property type="entry name" value="Cytochrome P450"/>
    <property type="match status" value="1"/>
</dbReference>
<comment type="similarity">
    <text evidence="1 2">Belongs to the cytochrome P450 family.</text>
</comment>
<sequence>MLPTPSIDDLLSPAHVRDPYELFTALRTTAPVFRVPDSDLYLVSTWDLVEEASARTEDFSSHLVEVMVSDGGTVGSLNMDGHGTLEHVLATADGAAHKQHRTLVLQTLGKRIRALTAAVDDLAGQLWQTYATDGSIDWVEAVADRLPLAMVAQLIGLPDEDLPQLLSWAYDSTELLGGLVPADRVDALALASIELYTYLDQQMGEAIREPQDDLLGTLARSCISGELESATAVLILLQLVGAGGESTAGLIATAARKLAEDDALQERLRRESELLDRYLDECLRLESPFRGHYRHAVHDTSLGGTAIPAGSTLLLLWGSANRDPERFADPELLDLDREGIRQHLAFGKGVHFCVGSSLARMEATATLRVLLDRTEWISLDPDRPPAWVPSLFVRRHASLPLRFR</sequence>
<keyword evidence="2" id="KW-0503">Monooxygenase</keyword>
<keyword evidence="4" id="KW-1185">Reference proteome</keyword>
<dbReference type="GO" id="GO:0036199">
    <property type="term" value="F:cholest-4-en-3-one 26-monooxygenase activity"/>
    <property type="evidence" value="ECO:0007669"/>
    <property type="project" value="TreeGrafter"/>
</dbReference>
<dbReference type="Proteomes" id="UP000325003">
    <property type="component" value="Unassembled WGS sequence"/>
</dbReference>
<dbReference type="AlphaFoldDB" id="A0A5B1L8Z7"/>
<dbReference type="PRINTS" id="PR00359">
    <property type="entry name" value="BP450"/>
</dbReference>
<keyword evidence="2" id="KW-0560">Oxidoreductase</keyword>
<dbReference type="GO" id="GO:0020037">
    <property type="term" value="F:heme binding"/>
    <property type="evidence" value="ECO:0007669"/>
    <property type="project" value="InterPro"/>
</dbReference>
<evidence type="ECO:0000256" key="1">
    <source>
        <dbReference type="ARBA" id="ARBA00010617"/>
    </source>
</evidence>
<evidence type="ECO:0000313" key="3">
    <source>
        <dbReference type="EMBL" id="KAA1416906.1"/>
    </source>
</evidence>
<protein>
    <submittedName>
        <fullName evidence="3">Cytochrome P450</fullName>
    </submittedName>
</protein>
<reference evidence="3 4" key="1">
    <citation type="submission" date="2019-09" db="EMBL/GenBank/DDBJ databases">
        <title>Nocardioides panacisoli sp. nov., isolated from the soil of a ginseng field.</title>
        <authorList>
            <person name="Cho C."/>
        </authorList>
    </citation>
    <scope>NUCLEOTIDE SEQUENCE [LARGE SCALE GENOMIC DNA]</scope>
    <source>
        <strain evidence="3 4">BN130099</strain>
    </source>
</reference>
<dbReference type="InterPro" id="IPR002397">
    <property type="entry name" value="Cyt_P450_B"/>
</dbReference>
<evidence type="ECO:0000256" key="2">
    <source>
        <dbReference type="RuleBase" id="RU000461"/>
    </source>
</evidence>
<proteinExistence type="inferred from homology"/>
<dbReference type="InterPro" id="IPR017972">
    <property type="entry name" value="Cyt_P450_CS"/>
</dbReference>
<reference evidence="3 4" key="2">
    <citation type="submission" date="2019-09" db="EMBL/GenBank/DDBJ databases">
        <authorList>
            <person name="Jin C."/>
        </authorList>
    </citation>
    <scope>NUCLEOTIDE SEQUENCE [LARGE SCALE GENOMIC DNA]</scope>
    <source>
        <strain evidence="3 4">BN130099</strain>
    </source>
</reference>
<keyword evidence="2" id="KW-0349">Heme</keyword>
<dbReference type="GO" id="GO:0006707">
    <property type="term" value="P:cholesterol catabolic process"/>
    <property type="evidence" value="ECO:0007669"/>
    <property type="project" value="TreeGrafter"/>
</dbReference>
<dbReference type="InterPro" id="IPR001128">
    <property type="entry name" value="Cyt_P450"/>
</dbReference>